<evidence type="ECO:0000256" key="2">
    <source>
        <dbReference type="ARBA" id="ARBA00008779"/>
    </source>
</evidence>
<dbReference type="PANTHER" id="PTHR10342">
    <property type="entry name" value="ARYLSULFATASE"/>
    <property type="match status" value="1"/>
</dbReference>
<dbReference type="Proteomes" id="UP000593567">
    <property type="component" value="Unassembled WGS sequence"/>
</dbReference>
<evidence type="ECO:0000259" key="8">
    <source>
        <dbReference type="Pfam" id="PF00884"/>
    </source>
</evidence>
<feature type="signal peptide" evidence="7">
    <location>
        <begin position="1"/>
        <end position="18"/>
    </location>
</feature>
<sequence length="498" mass="55607">MLWRIIWVVVLLPTAVSAASEQPNIIFIVADDYGWNDIGYHGSEIKTPNLDKLASAGVKLENYYVQPICTPTRSQLMSGRYQIHTGLQHGIIWPCMPSGLPLNDPTMPDKLKEVGYSTHMIGKWHLGFYTKDYIPTSRGFDSYSGYLTGSEDYYSRKRFAGGFTGIDYTVNQTGRNNTYGEYSAHLFTRHAQTVITAHAAQESSPLFLYLAFQSVHSPMQVPEKYENMYSNIEDKYRRIYAGMVSAMDEAVGNLTQTLEDSGLLNNTILVFTTDNGGQTLSGGNNFPLRGRKATYWEGGVRGNGFVYSPLLKNPGSTSKELMHITDWYPTLVKLAGGSMAGTKPDGYNVWDSINLGAPSPRKDILHNIDPMYKKKGESVSKVFDTSVQAALRHGDWKILTGDPGFDSWVPEPTLYSDYSRRFNDSSNTSSSSDQNVYLFNIAEDPTEHFEVSAKYPDVVDMLLSRLAAYNSTAVPVFYPDTDSRCNPALHGGYWGPWQ</sequence>
<dbReference type="EMBL" id="VXIV02002815">
    <property type="protein sequence ID" value="KAF6022692.1"/>
    <property type="molecule type" value="Genomic_DNA"/>
</dbReference>
<protein>
    <submittedName>
        <fullName evidence="9">ARSB</fullName>
    </submittedName>
</protein>
<accession>A0A7J7J8Y0</accession>
<dbReference type="InterPro" id="IPR024607">
    <property type="entry name" value="Sulfatase_CS"/>
</dbReference>
<dbReference type="SUPFAM" id="SSF53649">
    <property type="entry name" value="Alkaline phosphatase-like"/>
    <property type="match status" value="1"/>
</dbReference>
<dbReference type="Gene3D" id="3.40.720.10">
    <property type="entry name" value="Alkaline Phosphatase, subunit A"/>
    <property type="match status" value="1"/>
</dbReference>
<dbReference type="PROSITE" id="PS00149">
    <property type="entry name" value="SULFATASE_2"/>
    <property type="match status" value="1"/>
</dbReference>
<dbReference type="GO" id="GO:0046872">
    <property type="term" value="F:metal ion binding"/>
    <property type="evidence" value="ECO:0007669"/>
    <property type="project" value="UniProtKB-KW"/>
</dbReference>
<feature type="domain" description="Sulfatase N-terminal" evidence="8">
    <location>
        <begin position="23"/>
        <end position="336"/>
    </location>
</feature>
<keyword evidence="10" id="KW-1185">Reference proteome</keyword>
<dbReference type="OrthoDB" id="103349at2759"/>
<comment type="similarity">
    <text evidence="2">Belongs to the sulfatase family.</text>
</comment>
<feature type="chain" id="PRO_5029540908" evidence="7">
    <location>
        <begin position="19"/>
        <end position="498"/>
    </location>
</feature>
<dbReference type="Pfam" id="PF00884">
    <property type="entry name" value="Sulfatase"/>
    <property type="match status" value="1"/>
</dbReference>
<keyword evidence="5" id="KW-0106">Calcium</keyword>
<dbReference type="GO" id="GO:0008484">
    <property type="term" value="F:sulfuric ester hydrolase activity"/>
    <property type="evidence" value="ECO:0007669"/>
    <property type="project" value="InterPro"/>
</dbReference>
<evidence type="ECO:0000256" key="4">
    <source>
        <dbReference type="ARBA" id="ARBA00022801"/>
    </source>
</evidence>
<gene>
    <name evidence="9" type="ORF">EB796_019000</name>
</gene>
<dbReference type="FunFam" id="3.40.720.10:FF:000007">
    <property type="entry name" value="Arylsulfatase family, member J"/>
    <property type="match status" value="1"/>
</dbReference>
<comment type="cofactor">
    <cofactor evidence="1">
        <name>Ca(2+)</name>
        <dbReference type="ChEBI" id="CHEBI:29108"/>
    </cofactor>
</comment>
<evidence type="ECO:0000313" key="9">
    <source>
        <dbReference type="EMBL" id="KAF6022692.1"/>
    </source>
</evidence>
<reference evidence="9" key="1">
    <citation type="submission" date="2020-06" db="EMBL/GenBank/DDBJ databases">
        <title>Draft genome of Bugula neritina, a colonial animal packing powerful symbionts and potential medicines.</title>
        <authorList>
            <person name="Rayko M."/>
        </authorList>
    </citation>
    <scope>NUCLEOTIDE SEQUENCE [LARGE SCALE GENOMIC DNA]</scope>
    <source>
        <strain evidence="9">Kwan_BN1</strain>
    </source>
</reference>
<evidence type="ECO:0000256" key="3">
    <source>
        <dbReference type="ARBA" id="ARBA00022723"/>
    </source>
</evidence>
<dbReference type="PANTHER" id="PTHR10342:SF274">
    <property type="entry name" value="ARYLSULFATASE B"/>
    <property type="match status" value="1"/>
</dbReference>
<dbReference type="AlphaFoldDB" id="A0A7J7J8Y0"/>
<evidence type="ECO:0000256" key="7">
    <source>
        <dbReference type="SAM" id="SignalP"/>
    </source>
</evidence>
<dbReference type="InterPro" id="IPR017850">
    <property type="entry name" value="Alkaline_phosphatase_core_sf"/>
</dbReference>
<evidence type="ECO:0000256" key="1">
    <source>
        <dbReference type="ARBA" id="ARBA00001913"/>
    </source>
</evidence>
<name>A0A7J7J8Y0_BUGNE</name>
<evidence type="ECO:0000256" key="6">
    <source>
        <dbReference type="ARBA" id="ARBA00023180"/>
    </source>
</evidence>
<dbReference type="CDD" id="cd16029">
    <property type="entry name" value="4-S"/>
    <property type="match status" value="1"/>
</dbReference>
<organism evidence="9 10">
    <name type="scientific">Bugula neritina</name>
    <name type="common">Brown bryozoan</name>
    <name type="synonym">Sertularia neritina</name>
    <dbReference type="NCBI Taxonomy" id="10212"/>
    <lineage>
        <taxon>Eukaryota</taxon>
        <taxon>Metazoa</taxon>
        <taxon>Spiralia</taxon>
        <taxon>Lophotrochozoa</taxon>
        <taxon>Bryozoa</taxon>
        <taxon>Gymnolaemata</taxon>
        <taxon>Cheilostomatida</taxon>
        <taxon>Flustrina</taxon>
        <taxon>Buguloidea</taxon>
        <taxon>Bugulidae</taxon>
        <taxon>Bugula</taxon>
    </lineage>
</organism>
<keyword evidence="4" id="KW-0378">Hydrolase</keyword>
<keyword evidence="6" id="KW-0325">Glycoprotein</keyword>
<dbReference type="Gene3D" id="3.30.1120.10">
    <property type="match status" value="1"/>
</dbReference>
<comment type="caution">
    <text evidence="9">The sequence shown here is derived from an EMBL/GenBank/DDBJ whole genome shotgun (WGS) entry which is preliminary data.</text>
</comment>
<evidence type="ECO:0000313" key="10">
    <source>
        <dbReference type="Proteomes" id="UP000593567"/>
    </source>
</evidence>
<dbReference type="InterPro" id="IPR000917">
    <property type="entry name" value="Sulfatase_N"/>
</dbReference>
<keyword evidence="3" id="KW-0479">Metal-binding</keyword>
<evidence type="ECO:0000256" key="5">
    <source>
        <dbReference type="ARBA" id="ARBA00022837"/>
    </source>
</evidence>
<proteinExistence type="inferred from homology"/>
<dbReference type="InterPro" id="IPR047115">
    <property type="entry name" value="ARSB"/>
</dbReference>
<keyword evidence="7" id="KW-0732">Signal</keyword>